<evidence type="ECO:0000313" key="4">
    <source>
        <dbReference type="Proteomes" id="UP000321901"/>
    </source>
</evidence>
<dbReference type="AlphaFoldDB" id="A0A511Z746"/>
<dbReference type="SUPFAM" id="SSF53756">
    <property type="entry name" value="UDP-Glycosyltransferase/glycogen phosphorylase"/>
    <property type="match status" value="1"/>
</dbReference>
<dbReference type="GO" id="GO:0016757">
    <property type="term" value="F:glycosyltransferase activity"/>
    <property type="evidence" value="ECO:0007669"/>
    <property type="project" value="InterPro"/>
</dbReference>
<keyword evidence="3" id="KW-0808">Transferase</keyword>
<evidence type="ECO:0000313" key="3">
    <source>
        <dbReference type="EMBL" id="GEN83258.1"/>
    </source>
</evidence>
<dbReference type="Gene3D" id="3.40.50.2000">
    <property type="entry name" value="Glycogen Phosphorylase B"/>
    <property type="match status" value="2"/>
</dbReference>
<dbReference type="RefSeq" id="WP_147056995.1">
    <property type="nucleotide sequence ID" value="NZ_BJYL01000020.1"/>
</dbReference>
<evidence type="ECO:0000259" key="2">
    <source>
        <dbReference type="Pfam" id="PF13439"/>
    </source>
</evidence>
<dbReference type="PANTHER" id="PTHR12526">
    <property type="entry name" value="GLYCOSYLTRANSFERASE"/>
    <property type="match status" value="1"/>
</dbReference>
<dbReference type="InterPro" id="IPR028098">
    <property type="entry name" value="Glyco_trans_4-like_N"/>
</dbReference>
<keyword evidence="4" id="KW-1185">Reference proteome</keyword>
<dbReference type="EMBL" id="BJYL01000020">
    <property type="protein sequence ID" value="GEN83258.1"/>
    <property type="molecule type" value="Genomic_DNA"/>
</dbReference>
<dbReference type="OrthoDB" id="9806653at2"/>
<feature type="domain" description="Glycosyltransferase subfamily 4-like N-terminal" evidence="2">
    <location>
        <begin position="21"/>
        <end position="181"/>
    </location>
</feature>
<dbReference type="CDD" id="cd03808">
    <property type="entry name" value="GT4_CapM-like"/>
    <property type="match status" value="1"/>
</dbReference>
<evidence type="ECO:0000259" key="1">
    <source>
        <dbReference type="Pfam" id="PF00534"/>
    </source>
</evidence>
<dbReference type="Pfam" id="PF00534">
    <property type="entry name" value="Glycos_transf_1"/>
    <property type="match status" value="1"/>
</dbReference>
<accession>A0A511Z746</accession>
<dbReference type="PANTHER" id="PTHR12526:SF630">
    <property type="entry name" value="GLYCOSYLTRANSFERASE"/>
    <property type="match status" value="1"/>
</dbReference>
<name>A0A511Z746_9BACL</name>
<dbReference type="Proteomes" id="UP000321901">
    <property type="component" value="Unassembled WGS sequence"/>
</dbReference>
<gene>
    <name evidence="3" type="ORF">SLU01_15700</name>
</gene>
<comment type="caution">
    <text evidence="3">The sequence shown here is derived from an EMBL/GenBank/DDBJ whole genome shotgun (WGS) entry which is preliminary data.</text>
</comment>
<feature type="domain" description="Glycosyl transferase family 1" evidence="1">
    <location>
        <begin position="196"/>
        <end position="344"/>
    </location>
</feature>
<dbReference type="Pfam" id="PF13439">
    <property type="entry name" value="Glyco_transf_4"/>
    <property type="match status" value="1"/>
</dbReference>
<organism evidence="3 4">
    <name type="scientific">Sporosarcina luteola</name>
    <dbReference type="NCBI Taxonomy" id="582850"/>
    <lineage>
        <taxon>Bacteria</taxon>
        <taxon>Bacillati</taxon>
        <taxon>Bacillota</taxon>
        <taxon>Bacilli</taxon>
        <taxon>Bacillales</taxon>
        <taxon>Caryophanaceae</taxon>
        <taxon>Sporosarcina</taxon>
    </lineage>
</organism>
<reference evidence="3 4" key="1">
    <citation type="submission" date="2019-07" db="EMBL/GenBank/DDBJ databases">
        <title>Whole genome shotgun sequence of Sporosarcina luteola NBRC 105378.</title>
        <authorList>
            <person name="Hosoyama A."/>
            <person name="Uohara A."/>
            <person name="Ohji S."/>
            <person name="Ichikawa N."/>
        </authorList>
    </citation>
    <scope>NUCLEOTIDE SEQUENCE [LARGE SCALE GENOMIC DNA]</scope>
    <source>
        <strain evidence="3 4">NBRC 105378</strain>
    </source>
</reference>
<proteinExistence type="predicted"/>
<protein>
    <submittedName>
        <fullName evidence="3">Glycosyl transferase</fullName>
    </submittedName>
</protein>
<sequence>MSSTDAKLKIVQVITRMDHAGGAQIHVRDVVSYLQRQGHPVHLITGAMENIHQGFGHIPTYHVNKLVRELRPLADVRAFFETRKILKMIDPDIVATHSSKAGIIGRLAAKSLRIPVIFTAHGWSFTEGMPNPKRAIYRLIEKLAGVFTDRVIAVSEYDKQLAIRRKVIHERKIISIQNGVHDYPLKHPKVFNAVPRLTMIARFDIPKKQINLLESLSKLKHLEWTMHFVGDGTEKLKAEQYANELGIAHRVFFEGWRKDVETVLEKSDIFLLISGYEGLPLSILEAMRAGLPIIATEVGGVKEAVKVGNGILVETDDHEGLKSAIERLIKDKDLRTQMGTKSRKLFEEQFTFAKMMEETMSLYWTIARKEEN</sequence>
<dbReference type="InterPro" id="IPR001296">
    <property type="entry name" value="Glyco_trans_1"/>
</dbReference>